<feature type="domain" description="CRAL-TRIO" evidence="1">
    <location>
        <begin position="91"/>
        <end position="255"/>
    </location>
</feature>
<dbReference type="PRINTS" id="PR00180">
    <property type="entry name" value="CRETINALDHBP"/>
</dbReference>
<dbReference type="CDD" id="cd00170">
    <property type="entry name" value="SEC14"/>
    <property type="match status" value="1"/>
</dbReference>
<evidence type="ECO:0000259" key="1">
    <source>
        <dbReference type="PROSITE" id="PS50191"/>
    </source>
</evidence>
<proteinExistence type="predicted"/>
<dbReference type="Proteomes" id="UP001652621">
    <property type="component" value="Unplaced"/>
</dbReference>
<dbReference type="SUPFAM" id="SSF46938">
    <property type="entry name" value="CRAL/TRIO N-terminal domain"/>
    <property type="match status" value="1"/>
</dbReference>
<dbReference type="InterPro" id="IPR001251">
    <property type="entry name" value="CRAL-TRIO_dom"/>
</dbReference>
<reference evidence="3" key="1">
    <citation type="submission" date="2025-08" db="UniProtKB">
        <authorList>
            <consortium name="RefSeq"/>
        </authorList>
    </citation>
    <scope>IDENTIFICATION</scope>
    <source>
        <strain evidence="3">Aabys</strain>
        <tissue evidence="3">Whole body</tissue>
    </source>
</reference>
<organism evidence="2 3">
    <name type="scientific">Musca domestica</name>
    <name type="common">House fly</name>
    <dbReference type="NCBI Taxonomy" id="7370"/>
    <lineage>
        <taxon>Eukaryota</taxon>
        <taxon>Metazoa</taxon>
        <taxon>Ecdysozoa</taxon>
        <taxon>Arthropoda</taxon>
        <taxon>Hexapoda</taxon>
        <taxon>Insecta</taxon>
        <taxon>Pterygota</taxon>
        <taxon>Neoptera</taxon>
        <taxon>Endopterygota</taxon>
        <taxon>Diptera</taxon>
        <taxon>Brachycera</taxon>
        <taxon>Muscomorpha</taxon>
        <taxon>Muscoidea</taxon>
        <taxon>Muscidae</taxon>
        <taxon>Musca</taxon>
    </lineage>
</organism>
<keyword evidence="2" id="KW-1185">Reference proteome</keyword>
<dbReference type="RefSeq" id="XP_058983598.1">
    <property type="nucleotide sequence ID" value="XM_059127615.1"/>
</dbReference>
<dbReference type="PROSITE" id="PS50191">
    <property type="entry name" value="CRAL_TRIO"/>
    <property type="match status" value="1"/>
</dbReference>
<dbReference type="PANTHER" id="PTHR10174:SF216">
    <property type="entry name" value="CRAL-TRIO DOMAIN-CONTAINING PROTEIN-RELATED"/>
    <property type="match status" value="1"/>
</dbReference>
<dbReference type="Gene3D" id="1.20.5.1200">
    <property type="entry name" value="Alpha-tocopherol transfer"/>
    <property type="match status" value="1"/>
</dbReference>
<dbReference type="Gene3D" id="3.40.525.10">
    <property type="entry name" value="CRAL-TRIO lipid binding domain"/>
    <property type="match status" value="1"/>
</dbReference>
<dbReference type="Gene3D" id="1.10.8.20">
    <property type="entry name" value="N-terminal domain of phosphatidylinositol transfer protein sec14p"/>
    <property type="match status" value="1"/>
</dbReference>
<evidence type="ECO:0000313" key="2">
    <source>
        <dbReference type="Proteomes" id="UP001652621"/>
    </source>
</evidence>
<dbReference type="Pfam" id="PF00650">
    <property type="entry name" value="CRAL_TRIO"/>
    <property type="match status" value="1"/>
</dbReference>
<dbReference type="PANTHER" id="PTHR10174">
    <property type="entry name" value="ALPHA-TOCOPHEROL TRANSFER PROTEIN-RELATED"/>
    <property type="match status" value="1"/>
</dbReference>
<dbReference type="SUPFAM" id="SSF52087">
    <property type="entry name" value="CRAL/TRIO domain"/>
    <property type="match status" value="1"/>
</dbReference>
<dbReference type="InterPro" id="IPR011074">
    <property type="entry name" value="CRAL/TRIO_N_dom"/>
</dbReference>
<sequence length="308" mass="36167">MVRPLPPGLQKVAIEELNEDPARVSDDIQALKTWINQQPHLRARTDDQFLLAFLRGCKYSLEKAKSKIDKYFMLRSKFPELFSLRDVDDPKIQEIIKLGIGLVLPTPLNEDGPRIMLIRNGIYDPEKYSFGDIMRVFQAWNEIIMWEDDYAIINGFVHIADLKNWKKEHFFQLTPSLMKKMTVYSEEAMPLRPKSSNFINVPSIFETFFNMVKPIMTEKQLNRMVAYGSNLDKFYEKIPQKYLPKEYGGENGSIPEIIAEWERKFQEYSDYFKEDTKYGTDERLRPGKPIDFDNLFGMEGSFRKLNVD</sequence>
<dbReference type="SMART" id="SM00516">
    <property type="entry name" value="SEC14"/>
    <property type="match status" value="1"/>
</dbReference>
<protein>
    <submittedName>
        <fullName evidence="3">Alpha-tocopherol transfer protein-like</fullName>
    </submittedName>
</protein>
<dbReference type="GeneID" id="131804574"/>
<dbReference type="SMART" id="SM01100">
    <property type="entry name" value="CRAL_TRIO_N"/>
    <property type="match status" value="1"/>
</dbReference>
<evidence type="ECO:0000313" key="3">
    <source>
        <dbReference type="RefSeq" id="XP_058983598.1"/>
    </source>
</evidence>
<dbReference type="InterPro" id="IPR036865">
    <property type="entry name" value="CRAL-TRIO_dom_sf"/>
</dbReference>
<dbReference type="InterPro" id="IPR036273">
    <property type="entry name" value="CRAL/TRIO_N_dom_sf"/>
</dbReference>
<gene>
    <name evidence="3" type="primary">LOC131804574</name>
</gene>
<name>A0ABM3VCS9_MUSDO</name>
<accession>A0ABM3VCS9</accession>